<name>A0ABQ6YNN6_9NOCA</name>
<proteinExistence type="predicted"/>
<evidence type="ECO:0000313" key="4">
    <source>
        <dbReference type="Proteomes" id="UP000798951"/>
    </source>
</evidence>
<sequence>MNHQLGRVSVAATVTNGEREVRVEVGEPRRGNATDDWLCTYRIDDSRDHTARGPDGLAAVYAALVEVENTAPRTDLPRTPERSDEPRVPGPHRRRHAADEAVADTWEFGLPLGARAVRTPSGPVVITIGRPRQDPNRSHTYLCPFRIDERTEAFGQGPNAVHAVMSAIRGVGAIVGIPRDWPTSMP</sequence>
<accession>A0ABQ6YNN6</accession>
<comment type="caution">
    <text evidence="3">The sequence shown here is derived from an EMBL/GenBank/DDBJ whole genome shotgun (WGS) entry which is preliminary data.</text>
</comment>
<feature type="region of interest" description="Disordered" evidence="1">
    <location>
        <begin position="70"/>
        <end position="96"/>
    </location>
</feature>
<gene>
    <name evidence="3" type="ORF">FNL39_104522</name>
</gene>
<evidence type="ECO:0000313" key="3">
    <source>
        <dbReference type="EMBL" id="KAF0847099.1"/>
    </source>
</evidence>
<dbReference type="EMBL" id="VMSD01000004">
    <property type="protein sequence ID" value="KAF0847099.1"/>
    <property type="molecule type" value="Genomic_DNA"/>
</dbReference>
<feature type="compositionally biased region" description="Basic and acidic residues" evidence="1">
    <location>
        <begin position="75"/>
        <end position="87"/>
    </location>
</feature>
<organism evidence="3 4">
    <name type="scientific">Nocardia caishijiensis</name>
    <dbReference type="NCBI Taxonomy" id="184756"/>
    <lineage>
        <taxon>Bacteria</taxon>
        <taxon>Bacillati</taxon>
        <taxon>Actinomycetota</taxon>
        <taxon>Actinomycetes</taxon>
        <taxon>Mycobacteriales</taxon>
        <taxon>Nocardiaceae</taxon>
        <taxon>Nocardia</taxon>
    </lineage>
</organism>
<dbReference type="Proteomes" id="UP000798951">
    <property type="component" value="Unassembled WGS sequence"/>
</dbReference>
<keyword evidence="4" id="KW-1185">Reference proteome</keyword>
<dbReference type="InterPro" id="IPR054241">
    <property type="entry name" value="DUF6968"/>
</dbReference>
<dbReference type="Pfam" id="PF22302">
    <property type="entry name" value="DUF6968"/>
    <property type="match status" value="1"/>
</dbReference>
<evidence type="ECO:0000256" key="1">
    <source>
        <dbReference type="SAM" id="MobiDB-lite"/>
    </source>
</evidence>
<feature type="domain" description="DUF6968" evidence="2">
    <location>
        <begin position="15"/>
        <end position="69"/>
    </location>
</feature>
<protein>
    <recommendedName>
        <fullName evidence="2">DUF6968 domain-containing protein</fullName>
    </recommendedName>
</protein>
<reference evidence="3 4" key="1">
    <citation type="submission" date="2019-07" db="EMBL/GenBank/DDBJ databases">
        <title>Genomic Encyclopedia of Type Strains, Phase IV (KMG-IV): sequencing the most valuable type-strain genomes for metagenomic binning, comparative biology and taxonomic classification.</title>
        <authorList>
            <person name="Goeker M."/>
        </authorList>
    </citation>
    <scope>NUCLEOTIDE SEQUENCE [LARGE SCALE GENOMIC DNA]</scope>
    <source>
        <strain evidence="3 4">DSM 44831</strain>
    </source>
</reference>
<evidence type="ECO:0000259" key="2">
    <source>
        <dbReference type="Pfam" id="PF22302"/>
    </source>
</evidence>